<sequence>MMRALPLALLLALGPAPVLSSGDGGVDAVIAELLRLEQKREPKCYATASRLEDFMYGTPLSKEARFAKNLLQKQWIEWVWRRAGEAARKDGAELVEARHVEAVLADVLRVTAEPDGHFAVALNGRPMRINGVDKRQYGSVAYSLRAILAVQQEWLLGSDDDVVFLSEHAVARLAEALDFVTLAALKLTDERMRLANLREVERQPLVENWLALTGQPAMDAGPGASPAIDPKAVAATPADLSLLRAMIGQKLASYAAYNNVSNQLFMRNLQVYFARSRWPSDAQAGDAFRRAFTESMIAFTRDLYLGAEREALAAGNPSIREADVSHFAEGFIPHRINEYEDAIFFPRLPRAEQIEIESYDMDAFRDPGWHWRYLEAAIDTEGFAPRLQLDPFAAELLTENVAQFGVLILRATGDLARERGKEEVSVELLQAAFKDLQARINRHASASEEPLEVEAIASAEGDSGGAGRFVEITAASGIDYQHRNSDWLSRQLRSFLRRDEGTGVITIPPAFGGGGVAAGDINNDGRDDLLLLGGRGAKLYLNLGDGTFRDVTDTAGIDWRREDSNQPGEMRQPLIADFDNDGLQDILITYVDDAHRLYRNRGELRFEDVTERSGLGGKGLVGGPATTFDYDNDGLLDVYIQNFGDYLGGTLPTLARRNFNGQPDRLFRNLGDFRFEDVTEKAGVADSGWGQATSHTDLDGDGDQDLISGNDFGINRYYLNQGDGSFVDAAAELGTDKPSFTMSIGITDLNRDRTPDIYIANIVTMNKDETYVMPTKDTPAKFDPEKLKAMRVVEANDLFVSGRRGKALRYQHSDAIGRGHSSTGWSWDADFFDADNDGDDDLYVLNGMNEYNVYSRDNPYYTDPFEDRQQAVAFPDAGRAANVYFENRKGRLENASEGSGLDFIGNSRSAVYLDIDGDGDLDIVTLDYQGPARVFRNEAQQNGHQWLGVRLVGAPARKVNRDAIGARLIATAGGLQVFREVRGSEGYMSVHPRTQHFGLGKRDKADVEIRWPDGSTQTLKGLEAGRVHVIAYPQEAHAAP</sequence>
<dbReference type="InterPro" id="IPR028994">
    <property type="entry name" value="Integrin_alpha_N"/>
</dbReference>
<evidence type="ECO:0000256" key="1">
    <source>
        <dbReference type="ARBA" id="ARBA00022729"/>
    </source>
</evidence>
<dbReference type="InterPro" id="IPR027039">
    <property type="entry name" value="Crtac1"/>
</dbReference>
<dbReference type="Pfam" id="PF13517">
    <property type="entry name" value="FG-GAP_3"/>
    <property type="match status" value="3"/>
</dbReference>
<accession>A0ABT0GIT7</accession>
<keyword evidence="5" id="KW-1185">Reference proteome</keyword>
<feature type="chain" id="PRO_5045955895" evidence="2">
    <location>
        <begin position="21"/>
        <end position="1040"/>
    </location>
</feature>
<feature type="domain" description="ASPIC/UnbV" evidence="3">
    <location>
        <begin position="963"/>
        <end position="1027"/>
    </location>
</feature>
<evidence type="ECO:0000313" key="5">
    <source>
        <dbReference type="Proteomes" id="UP001431449"/>
    </source>
</evidence>
<dbReference type="SUPFAM" id="SSF69318">
    <property type="entry name" value="Integrin alpha N-terminal domain"/>
    <property type="match status" value="1"/>
</dbReference>
<dbReference type="Pfam" id="PF07593">
    <property type="entry name" value="UnbV_ASPIC"/>
    <property type="match status" value="1"/>
</dbReference>
<dbReference type="Proteomes" id="UP001431449">
    <property type="component" value="Unassembled WGS sequence"/>
</dbReference>
<evidence type="ECO:0000259" key="3">
    <source>
        <dbReference type="Pfam" id="PF07593"/>
    </source>
</evidence>
<dbReference type="Gene3D" id="2.130.10.130">
    <property type="entry name" value="Integrin alpha, N-terminal"/>
    <property type="match status" value="2"/>
</dbReference>
<keyword evidence="1 2" id="KW-0732">Signal</keyword>
<comment type="caution">
    <text evidence="4">The sequence shown here is derived from an EMBL/GenBank/DDBJ whole genome shotgun (WGS) entry which is preliminary data.</text>
</comment>
<dbReference type="PANTHER" id="PTHR16026:SF0">
    <property type="entry name" value="CARTILAGE ACIDIC PROTEIN 1"/>
    <property type="match status" value="1"/>
</dbReference>
<reference evidence="4" key="1">
    <citation type="submission" date="2022-04" db="EMBL/GenBank/DDBJ databases">
        <title>Lysobacter sp. CAU 1642 isolated from sea sand.</title>
        <authorList>
            <person name="Kim W."/>
        </authorList>
    </citation>
    <scope>NUCLEOTIDE SEQUENCE</scope>
    <source>
        <strain evidence="4">CAU 1642</strain>
    </source>
</reference>
<protein>
    <submittedName>
        <fullName evidence="4">CRTAC1 family protein</fullName>
    </submittedName>
</protein>
<dbReference type="RefSeq" id="WP_248209794.1">
    <property type="nucleotide sequence ID" value="NZ_JALNMH010000010.1"/>
</dbReference>
<dbReference type="PANTHER" id="PTHR16026">
    <property type="entry name" value="CARTILAGE ACIDIC PROTEIN 1"/>
    <property type="match status" value="1"/>
</dbReference>
<name>A0ABT0GIT7_9GAMM</name>
<evidence type="ECO:0000313" key="4">
    <source>
        <dbReference type="EMBL" id="MCK7594474.1"/>
    </source>
</evidence>
<dbReference type="EMBL" id="JALNMH010000010">
    <property type="protein sequence ID" value="MCK7594474.1"/>
    <property type="molecule type" value="Genomic_DNA"/>
</dbReference>
<proteinExistence type="predicted"/>
<dbReference type="InterPro" id="IPR013517">
    <property type="entry name" value="FG-GAP"/>
</dbReference>
<dbReference type="InterPro" id="IPR011519">
    <property type="entry name" value="UnbV_ASPIC"/>
</dbReference>
<organism evidence="4 5">
    <name type="scientific">Pseudomarimonas salicorniae</name>
    <dbReference type="NCBI Taxonomy" id="2933270"/>
    <lineage>
        <taxon>Bacteria</taxon>
        <taxon>Pseudomonadati</taxon>
        <taxon>Pseudomonadota</taxon>
        <taxon>Gammaproteobacteria</taxon>
        <taxon>Lysobacterales</taxon>
        <taxon>Lysobacteraceae</taxon>
        <taxon>Pseudomarimonas</taxon>
    </lineage>
</organism>
<gene>
    <name evidence="4" type="ORF">M0G41_12425</name>
</gene>
<evidence type="ECO:0000256" key="2">
    <source>
        <dbReference type="SAM" id="SignalP"/>
    </source>
</evidence>
<feature type="signal peptide" evidence="2">
    <location>
        <begin position="1"/>
        <end position="20"/>
    </location>
</feature>